<dbReference type="Pfam" id="PF05527">
    <property type="entry name" value="TNFAIP8"/>
    <property type="match status" value="1"/>
</dbReference>
<name>A0A6P5K645_PHACI</name>
<dbReference type="KEGG" id="pcw:110206963"/>
<feature type="region of interest" description="Disordered" evidence="1">
    <location>
        <begin position="192"/>
        <end position="248"/>
    </location>
</feature>
<dbReference type="InParanoid" id="A0A6P5K645"/>
<dbReference type="Gene3D" id="1.20.1440.160">
    <property type="entry name" value="Tumor necrosis factor alpha-induced protein 8-like"/>
    <property type="match status" value="1"/>
</dbReference>
<accession>A0A6P5K645</accession>
<evidence type="ECO:0000256" key="1">
    <source>
        <dbReference type="SAM" id="MobiDB-lite"/>
    </source>
</evidence>
<feature type="compositionally biased region" description="Basic and acidic residues" evidence="1">
    <location>
        <begin position="221"/>
        <end position="234"/>
    </location>
</feature>
<dbReference type="InterPro" id="IPR008477">
    <property type="entry name" value="TNFAIP8-like"/>
</dbReference>
<proteinExistence type="predicted"/>
<dbReference type="PANTHER" id="PTHR12757">
    <property type="entry name" value="TUMOR NECROSIS FACTOR INDUCED PROTEIN"/>
    <property type="match status" value="1"/>
</dbReference>
<dbReference type="RefSeq" id="XP_020840161.1">
    <property type="nucleotide sequence ID" value="XM_020984502.1"/>
</dbReference>
<evidence type="ECO:0000313" key="2">
    <source>
        <dbReference type="Proteomes" id="UP000515140"/>
    </source>
</evidence>
<feature type="compositionally biased region" description="Basic and acidic residues" evidence="1">
    <location>
        <begin position="195"/>
        <end position="209"/>
    </location>
</feature>
<dbReference type="InterPro" id="IPR038355">
    <property type="entry name" value="TNFAIP8_sf"/>
</dbReference>
<evidence type="ECO:0000313" key="3">
    <source>
        <dbReference type="RefSeq" id="XP_020840161.1"/>
    </source>
</evidence>
<keyword evidence="2" id="KW-1185">Reference proteome</keyword>
<sequence>MALDLVRKTPPILSSSVALYSRAHRPLTGRRGGWDAKDRREKCIFHKSLLLTWLGIWEAAVSAEATAPPCQAATSAKSSGQARGGAREEGCASGIFNPQPPFSLSCCVPALRPTFFFRWHKLTQSCSALLNPAVRCRALRSSAQLRVAQRRGRGAGEPQPCAPLDSGAAPLLSRRRCRLRLRRLLLGSCAHRRGTPRDARSQPDCRQGRPVDGSPRRRASGRRECAWRPARSMDSDSGELSEGEPVSAAGPDLFSSKNLALQAQKKILSKLASKTVANMLIDDTSSEIFDELYKVTKEHTHNKKEAHKIMKDLIKVAIKIGILYRNNQFNQEEMEIVEKLRKKLNQTAMTIVSFYEVEYTFDKNVLSQLLNECKDLVHELVGRHLTPRTHGRINHVFNHFADVEFLSALYSLDGECRMNLKKICDGVNKLLEEKIL</sequence>
<dbReference type="CTD" id="388121"/>
<dbReference type="Proteomes" id="UP000515140">
    <property type="component" value="Unplaced"/>
</dbReference>
<dbReference type="PANTHER" id="PTHR12757:SF5">
    <property type="entry name" value="TUMOR NECROSIS FACTOR ALPHA-INDUCED PROTEIN 8-LIKE PROTEIN 3"/>
    <property type="match status" value="1"/>
</dbReference>
<dbReference type="GO" id="GO:0042981">
    <property type="term" value="P:regulation of apoptotic process"/>
    <property type="evidence" value="ECO:0007669"/>
    <property type="project" value="InterPro"/>
</dbReference>
<dbReference type="FunFam" id="1.20.1440.160:FF:000001">
    <property type="entry name" value="Tumor necrosis factor alpha-induced protein 8-like 1"/>
    <property type="match status" value="1"/>
</dbReference>
<reference evidence="3" key="1">
    <citation type="submission" date="2025-08" db="UniProtKB">
        <authorList>
            <consortium name="RefSeq"/>
        </authorList>
    </citation>
    <scope>IDENTIFICATION</scope>
    <source>
        <tissue evidence="3">Spleen</tissue>
    </source>
</reference>
<gene>
    <name evidence="3" type="primary">TNFAIP8L3</name>
</gene>
<organism evidence="2 3">
    <name type="scientific">Phascolarctos cinereus</name>
    <name type="common">Koala</name>
    <dbReference type="NCBI Taxonomy" id="38626"/>
    <lineage>
        <taxon>Eukaryota</taxon>
        <taxon>Metazoa</taxon>
        <taxon>Chordata</taxon>
        <taxon>Craniata</taxon>
        <taxon>Vertebrata</taxon>
        <taxon>Euteleostomi</taxon>
        <taxon>Mammalia</taxon>
        <taxon>Metatheria</taxon>
        <taxon>Diprotodontia</taxon>
        <taxon>Phascolarctidae</taxon>
        <taxon>Phascolarctos</taxon>
    </lineage>
</organism>
<dbReference type="GeneID" id="110206963"/>
<dbReference type="GO" id="GO:0005737">
    <property type="term" value="C:cytoplasm"/>
    <property type="evidence" value="ECO:0007669"/>
    <property type="project" value="TreeGrafter"/>
</dbReference>
<protein>
    <submittedName>
        <fullName evidence="3">Tumor necrosis factor alpha-induced protein 8-like protein 3</fullName>
    </submittedName>
</protein>
<dbReference type="FunCoup" id="A0A6P5K645">
    <property type="interactions" value="1207"/>
</dbReference>
<dbReference type="AlphaFoldDB" id="A0A6P5K645"/>